<dbReference type="Proteomes" id="UP000239872">
    <property type="component" value="Unassembled WGS sequence"/>
</dbReference>
<keyword evidence="1" id="KW-0732">Signal</keyword>
<reference evidence="2 3" key="1">
    <citation type="submission" date="2018-01" db="EMBL/GenBank/DDBJ databases">
        <title>A novel member of the phylum Bacteroidetes isolated from glacier ice.</title>
        <authorList>
            <person name="Liu Q."/>
            <person name="Xin Y.-H."/>
        </authorList>
    </citation>
    <scope>NUCLEOTIDE SEQUENCE [LARGE SCALE GENOMIC DNA]</scope>
    <source>
        <strain evidence="2 3">RB1R16</strain>
    </source>
</reference>
<sequence length="150" mass="16629">MKSIKQAAIFCALLLASCKNDAGDIKILAEKFVTFCELKNVAAGNNSFYAVNYNIPENNNNEVEVSVNLKDTSSHAVKRGETEGILYLKIKKFEGKGWAVYSVDLKNGEYITKPPTWNNLPVPFTAENLDLLIKQADSAKIIKDESAQKQ</sequence>
<organism evidence="2 3">
    <name type="scientific">Flavipsychrobacter stenotrophus</name>
    <dbReference type="NCBI Taxonomy" id="2077091"/>
    <lineage>
        <taxon>Bacteria</taxon>
        <taxon>Pseudomonadati</taxon>
        <taxon>Bacteroidota</taxon>
        <taxon>Chitinophagia</taxon>
        <taxon>Chitinophagales</taxon>
        <taxon>Chitinophagaceae</taxon>
        <taxon>Flavipsychrobacter</taxon>
    </lineage>
</organism>
<evidence type="ECO:0000313" key="3">
    <source>
        <dbReference type="Proteomes" id="UP000239872"/>
    </source>
</evidence>
<dbReference type="RefSeq" id="WP_105039508.1">
    <property type="nucleotide sequence ID" value="NZ_PPSL01000003.1"/>
</dbReference>
<dbReference type="EMBL" id="PPSL01000003">
    <property type="protein sequence ID" value="PQJ10781.1"/>
    <property type="molecule type" value="Genomic_DNA"/>
</dbReference>
<feature type="signal peptide" evidence="1">
    <location>
        <begin position="1"/>
        <end position="22"/>
    </location>
</feature>
<keyword evidence="3" id="KW-1185">Reference proteome</keyword>
<comment type="caution">
    <text evidence="2">The sequence shown here is derived from an EMBL/GenBank/DDBJ whole genome shotgun (WGS) entry which is preliminary data.</text>
</comment>
<proteinExistence type="predicted"/>
<feature type="chain" id="PRO_5015760732" description="Lipoprotein" evidence="1">
    <location>
        <begin position="23"/>
        <end position="150"/>
    </location>
</feature>
<evidence type="ECO:0008006" key="4">
    <source>
        <dbReference type="Google" id="ProtNLM"/>
    </source>
</evidence>
<dbReference type="AlphaFoldDB" id="A0A2S7SVY9"/>
<dbReference type="PROSITE" id="PS51257">
    <property type="entry name" value="PROKAR_LIPOPROTEIN"/>
    <property type="match status" value="1"/>
</dbReference>
<name>A0A2S7SVY9_9BACT</name>
<gene>
    <name evidence="2" type="ORF">CJD36_012490</name>
</gene>
<evidence type="ECO:0000256" key="1">
    <source>
        <dbReference type="SAM" id="SignalP"/>
    </source>
</evidence>
<evidence type="ECO:0000313" key="2">
    <source>
        <dbReference type="EMBL" id="PQJ10781.1"/>
    </source>
</evidence>
<protein>
    <recommendedName>
        <fullName evidence="4">Lipoprotein</fullName>
    </recommendedName>
</protein>
<accession>A0A2S7SVY9</accession>